<dbReference type="InterPro" id="IPR018247">
    <property type="entry name" value="EF_Hand_1_Ca_BS"/>
</dbReference>
<dbReference type="InterPro" id="IPR039647">
    <property type="entry name" value="EF_hand_pair_protein_CML-like"/>
</dbReference>
<dbReference type="PROSITE" id="PS50222">
    <property type="entry name" value="EF_HAND_2"/>
    <property type="match status" value="2"/>
</dbReference>
<evidence type="ECO:0000313" key="6">
    <source>
        <dbReference type="EMBL" id="OWM74759.1"/>
    </source>
</evidence>
<dbReference type="InterPro" id="IPR011992">
    <property type="entry name" value="EF-hand-dom_pair"/>
</dbReference>
<feature type="domain" description="EF-hand" evidence="5">
    <location>
        <begin position="167"/>
        <end position="201"/>
    </location>
</feature>
<evidence type="ECO:0000256" key="1">
    <source>
        <dbReference type="ARBA" id="ARBA00003291"/>
    </source>
</evidence>
<keyword evidence="9" id="KW-1185">Reference proteome</keyword>
<name>A0A218WQI5_PUNGR</name>
<dbReference type="InterPro" id="IPR002048">
    <property type="entry name" value="EF_hand_dom"/>
</dbReference>
<dbReference type="FunFam" id="1.10.238.10:FF:000089">
    <property type="entry name" value="calmodulin-like protein 3"/>
    <property type="match status" value="1"/>
</dbReference>
<dbReference type="Gene3D" id="1.10.238.10">
    <property type="entry name" value="EF-hand"/>
    <property type="match status" value="1"/>
</dbReference>
<dbReference type="Pfam" id="PF13499">
    <property type="entry name" value="EF-hand_7"/>
    <property type="match status" value="1"/>
</dbReference>
<dbReference type="AlphaFoldDB" id="A0A218WQI5"/>
<evidence type="ECO:0000313" key="8">
    <source>
        <dbReference type="Proteomes" id="UP000197138"/>
    </source>
</evidence>
<dbReference type="STRING" id="22663.A0A218WQI5"/>
<comment type="caution">
    <text evidence="6">The sequence shown here is derived from an EMBL/GenBank/DDBJ whole genome shotgun (WGS) entry which is preliminary data.</text>
</comment>
<dbReference type="PROSITE" id="PS00018">
    <property type="entry name" value="EF_HAND_1"/>
    <property type="match status" value="2"/>
</dbReference>
<dbReference type="EMBL" id="PGOL01003724">
    <property type="protein sequence ID" value="PKI39902.1"/>
    <property type="molecule type" value="Genomic_DNA"/>
</dbReference>
<accession>A0A218WQI5</accession>
<feature type="domain" description="EF-hand" evidence="5">
    <location>
        <begin position="129"/>
        <end position="164"/>
    </location>
</feature>
<protein>
    <recommendedName>
        <fullName evidence="5">EF-hand domain-containing protein</fullName>
    </recommendedName>
</protein>
<sequence length="201" mass="22213">MEQVSSSSSFLQIPGTLFEILLGRSSQTWGSSLHKSISRLWSSLQYQAELGHSLSGTSLAGDNIPGSILSTRQEPVLDGPKVDCGSCLLREDAEMVMGRLGLSCSGGWEGQESLLSTGEISRLFEEKEPSLEEVREAFGVFDVNQDGFIDAEELHRVLRGLGFGEGKEVEDCERMIRAFDENGDGRIDFREFVKMMENCFC</sequence>
<reference evidence="7 9" key="3">
    <citation type="submission" date="2017-11" db="EMBL/GenBank/DDBJ databases">
        <title>De-novo sequencing of pomegranate (Punica granatum L.) genome.</title>
        <authorList>
            <person name="Akparov Z."/>
            <person name="Amiraslanov A."/>
            <person name="Hajiyeva S."/>
            <person name="Abbasov M."/>
            <person name="Kaur K."/>
            <person name="Hamwieh A."/>
            <person name="Solovyev V."/>
            <person name="Salamov A."/>
            <person name="Braich B."/>
            <person name="Kosarev P."/>
            <person name="Mahmoud A."/>
            <person name="Hajiyev E."/>
            <person name="Babayeva S."/>
            <person name="Izzatullayeva V."/>
            <person name="Mammadov A."/>
            <person name="Mammadov A."/>
            <person name="Sharifova S."/>
            <person name="Ojaghi J."/>
            <person name="Eynullazada K."/>
            <person name="Bayramov B."/>
            <person name="Abdulazimova A."/>
            <person name="Shahmuradov I."/>
        </authorList>
    </citation>
    <scope>NUCLEOTIDE SEQUENCE [LARGE SCALE GENOMIC DNA]</scope>
    <source>
        <strain evidence="7">AG2017</strain>
        <strain evidence="9">cv. AG2017</strain>
        <tissue evidence="7">Leaf</tissue>
    </source>
</reference>
<dbReference type="SMART" id="SM00054">
    <property type="entry name" value="EFh"/>
    <property type="match status" value="2"/>
</dbReference>
<dbReference type="PANTHER" id="PTHR10891">
    <property type="entry name" value="EF-HAND CALCIUM-BINDING DOMAIN CONTAINING PROTEIN"/>
    <property type="match status" value="1"/>
</dbReference>
<keyword evidence="3" id="KW-0677">Repeat</keyword>
<keyword evidence="2" id="KW-0479">Metal-binding</keyword>
<dbReference type="CDD" id="cd00051">
    <property type="entry name" value="EFh"/>
    <property type="match status" value="1"/>
</dbReference>
<evidence type="ECO:0000256" key="3">
    <source>
        <dbReference type="ARBA" id="ARBA00022737"/>
    </source>
</evidence>
<evidence type="ECO:0000256" key="4">
    <source>
        <dbReference type="ARBA" id="ARBA00022837"/>
    </source>
</evidence>
<organism evidence="6 8">
    <name type="scientific">Punica granatum</name>
    <name type="common">Pomegranate</name>
    <dbReference type="NCBI Taxonomy" id="22663"/>
    <lineage>
        <taxon>Eukaryota</taxon>
        <taxon>Viridiplantae</taxon>
        <taxon>Streptophyta</taxon>
        <taxon>Embryophyta</taxon>
        <taxon>Tracheophyta</taxon>
        <taxon>Spermatophyta</taxon>
        <taxon>Magnoliopsida</taxon>
        <taxon>eudicotyledons</taxon>
        <taxon>Gunneridae</taxon>
        <taxon>Pentapetalae</taxon>
        <taxon>rosids</taxon>
        <taxon>malvids</taxon>
        <taxon>Myrtales</taxon>
        <taxon>Lythraceae</taxon>
        <taxon>Punica</taxon>
    </lineage>
</organism>
<evidence type="ECO:0000313" key="7">
    <source>
        <dbReference type="EMBL" id="PKI39902.1"/>
    </source>
</evidence>
<dbReference type="Proteomes" id="UP000197138">
    <property type="component" value="Unassembled WGS sequence"/>
</dbReference>
<comment type="function">
    <text evidence="1">Potential calcium sensor.</text>
</comment>
<evidence type="ECO:0000313" key="9">
    <source>
        <dbReference type="Proteomes" id="UP000233551"/>
    </source>
</evidence>
<dbReference type="Proteomes" id="UP000233551">
    <property type="component" value="Unassembled WGS sequence"/>
</dbReference>
<gene>
    <name evidence="6" type="ORF">CDL15_Pgr004526</name>
    <name evidence="7" type="ORF">CRG98_039708</name>
</gene>
<evidence type="ECO:0000259" key="5">
    <source>
        <dbReference type="PROSITE" id="PS50222"/>
    </source>
</evidence>
<evidence type="ECO:0000256" key="2">
    <source>
        <dbReference type="ARBA" id="ARBA00022723"/>
    </source>
</evidence>
<dbReference type="SUPFAM" id="SSF47473">
    <property type="entry name" value="EF-hand"/>
    <property type="match status" value="1"/>
</dbReference>
<dbReference type="GO" id="GO:0005509">
    <property type="term" value="F:calcium ion binding"/>
    <property type="evidence" value="ECO:0007669"/>
    <property type="project" value="InterPro"/>
</dbReference>
<keyword evidence="4" id="KW-0106">Calcium</keyword>
<dbReference type="EMBL" id="MTKT01003433">
    <property type="protein sequence ID" value="OWM74759.1"/>
    <property type="molecule type" value="Genomic_DNA"/>
</dbReference>
<reference evidence="8" key="1">
    <citation type="journal article" date="2017" name="Plant J.">
        <title>The pomegranate (Punica granatum L.) genome and the genomics of punicalagin biosynthesis.</title>
        <authorList>
            <person name="Qin G."/>
            <person name="Xu C."/>
            <person name="Ming R."/>
            <person name="Tang H."/>
            <person name="Guyot R."/>
            <person name="Kramer E.M."/>
            <person name="Hu Y."/>
            <person name="Yi X."/>
            <person name="Qi Y."/>
            <person name="Xu X."/>
            <person name="Gao Z."/>
            <person name="Pan H."/>
            <person name="Jian J."/>
            <person name="Tian Y."/>
            <person name="Yue Z."/>
            <person name="Xu Y."/>
        </authorList>
    </citation>
    <scope>NUCLEOTIDE SEQUENCE [LARGE SCALE GENOMIC DNA]</scope>
    <source>
        <strain evidence="8">cv. Dabenzi</strain>
    </source>
</reference>
<dbReference type="GO" id="GO:0005737">
    <property type="term" value="C:cytoplasm"/>
    <property type="evidence" value="ECO:0007669"/>
    <property type="project" value="UniProtKB-ARBA"/>
</dbReference>
<proteinExistence type="predicted"/>
<reference evidence="6" key="2">
    <citation type="submission" date="2017-06" db="EMBL/GenBank/DDBJ databases">
        <title>The pomegranate genome and the genomics of punicalagin biosynthesis.</title>
        <authorList>
            <person name="Xu C."/>
        </authorList>
    </citation>
    <scope>NUCLEOTIDE SEQUENCE [LARGE SCALE GENOMIC DNA]</scope>
    <source>
        <tissue evidence="6">Fresh leaf</tissue>
    </source>
</reference>